<evidence type="ECO:0000313" key="1">
    <source>
        <dbReference type="EMBL" id="KAJ8719641.1"/>
    </source>
</evidence>
<dbReference type="EMBL" id="CM056779">
    <property type="protein sequence ID" value="KAJ8719641.1"/>
    <property type="molecule type" value="Genomic_DNA"/>
</dbReference>
<protein>
    <submittedName>
        <fullName evidence="1">Uncharacterized protein</fullName>
    </submittedName>
</protein>
<proteinExistence type="predicted"/>
<comment type="caution">
    <text evidence="1">The sequence shown here is derived from an EMBL/GenBank/DDBJ whole genome shotgun (WGS) entry which is preliminary data.</text>
</comment>
<accession>A0ACC2QKI1</accession>
<name>A0ACC2QKI1_9NEOP</name>
<evidence type="ECO:0000313" key="2">
    <source>
        <dbReference type="Proteomes" id="UP001231649"/>
    </source>
</evidence>
<gene>
    <name evidence="1" type="ORF">PYW08_011816</name>
</gene>
<organism evidence="1 2">
    <name type="scientific">Mythimna loreyi</name>
    <dbReference type="NCBI Taxonomy" id="667449"/>
    <lineage>
        <taxon>Eukaryota</taxon>
        <taxon>Metazoa</taxon>
        <taxon>Ecdysozoa</taxon>
        <taxon>Arthropoda</taxon>
        <taxon>Hexapoda</taxon>
        <taxon>Insecta</taxon>
        <taxon>Pterygota</taxon>
        <taxon>Neoptera</taxon>
        <taxon>Endopterygota</taxon>
        <taxon>Lepidoptera</taxon>
        <taxon>Glossata</taxon>
        <taxon>Ditrysia</taxon>
        <taxon>Noctuoidea</taxon>
        <taxon>Noctuidae</taxon>
        <taxon>Noctuinae</taxon>
        <taxon>Hadenini</taxon>
        <taxon>Mythimna</taxon>
    </lineage>
</organism>
<sequence>MHIKKRLHIEDKVLKKFLDNANKDVVYISFGTVASNFPRKITNEIKKLVESENGNLLFVWKTNLTDWVPPSNVFMRKWMPQIAILCHPNVVAFITHSGMLSTSEAVHCGVPVVGVPLFGDQFANAQSAVESGIGVTVDIFTLNQRELKNALNIILQEKYQKKAKELSRVWKDRPLSPMDTAVFWIEYVARHKGAVNLKPPTVGMPLYHKCRNNKQRVRVDAQEKYENKVKDLLLSVLEDQITNFDRHSDISC</sequence>
<reference evidence="1" key="1">
    <citation type="submission" date="2023-03" db="EMBL/GenBank/DDBJ databases">
        <title>Chromosome-level genomes of two armyworms, Mythimna separata and Mythimna loreyi, provide insights into the biosynthesis and reception of sex pheromones.</title>
        <authorList>
            <person name="Zhao H."/>
        </authorList>
    </citation>
    <scope>NUCLEOTIDE SEQUENCE</scope>
    <source>
        <strain evidence="1">BeijingLab</strain>
    </source>
</reference>
<keyword evidence="2" id="KW-1185">Reference proteome</keyword>
<dbReference type="Proteomes" id="UP001231649">
    <property type="component" value="Chromosome 3"/>
</dbReference>